<protein>
    <submittedName>
        <fullName evidence="1">Uncharacterized protein</fullName>
    </submittedName>
</protein>
<proteinExistence type="predicted"/>
<name>A0AAN5D2P9_9BILA</name>
<feature type="non-terminal residue" evidence="1">
    <location>
        <position position="66"/>
    </location>
</feature>
<feature type="non-terminal residue" evidence="1">
    <location>
        <position position="1"/>
    </location>
</feature>
<evidence type="ECO:0000313" key="2">
    <source>
        <dbReference type="Proteomes" id="UP001328107"/>
    </source>
</evidence>
<keyword evidence="2" id="KW-1185">Reference proteome</keyword>
<reference evidence="2" key="1">
    <citation type="submission" date="2022-10" db="EMBL/GenBank/DDBJ databases">
        <title>Genome assembly of Pristionchus species.</title>
        <authorList>
            <person name="Yoshida K."/>
            <person name="Sommer R.J."/>
        </authorList>
    </citation>
    <scope>NUCLEOTIDE SEQUENCE [LARGE SCALE GENOMIC DNA]</scope>
    <source>
        <strain evidence="2">RS5460</strain>
    </source>
</reference>
<accession>A0AAN5D2P9</accession>
<comment type="caution">
    <text evidence="1">The sequence shown here is derived from an EMBL/GenBank/DDBJ whole genome shotgun (WGS) entry which is preliminary data.</text>
</comment>
<organism evidence="1 2">
    <name type="scientific">Pristionchus mayeri</name>
    <dbReference type="NCBI Taxonomy" id="1317129"/>
    <lineage>
        <taxon>Eukaryota</taxon>
        <taxon>Metazoa</taxon>
        <taxon>Ecdysozoa</taxon>
        <taxon>Nematoda</taxon>
        <taxon>Chromadorea</taxon>
        <taxon>Rhabditida</taxon>
        <taxon>Rhabditina</taxon>
        <taxon>Diplogasteromorpha</taxon>
        <taxon>Diplogasteroidea</taxon>
        <taxon>Neodiplogasteridae</taxon>
        <taxon>Pristionchus</taxon>
    </lineage>
</organism>
<sequence length="66" mass="8084">YIPPHRRTTTENPKREQTVIYDENKRRDVREDTMVTIDREILNDRSNAKYLIEENIRDEVYFDLAK</sequence>
<dbReference type="Proteomes" id="UP001328107">
    <property type="component" value="Unassembled WGS sequence"/>
</dbReference>
<dbReference type="AlphaFoldDB" id="A0AAN5D2P9"/>
<dbReference type="EMBL" id="BTRK01000005">
    <property type="protein sequence ID" value="GMR54700.1"/>
    <property type="molecule type" value="Genomic_DNA"/>
</dbReference>
<evidence type="ECO:0000313" key="1">
    <source>
        <dbReference type="EMBL" id="GMR54700.1"/>
    </source>
</evidence>
<gene>
    <name evidence="1" type="ORF">PMAYCL1PPCAC_24895</name>
</gene>